<organism evidence="2 3">
    <name type="scientific">Cafeteria roenbergensis</name>
    <name type="common">Marine flagellate</name>
    <dbReference type="NCBI Taxonomy" id="33653"/>
    <lineage>
        <taxon>Eukaryota</taxon>
        <taxon>Sar</taxon>
        <taxon>Stramenopiles</taxon>
        <taxon>Bigyra</taxon>
        <taxon>Opalozoa</taxon>
        <taxon>Bicosoecida</taxon>
        <taxon>Cafeteriaceae</taxon>
        <taxon>Cafeteria</taxon>
    </lineage>
</organism>
<dbReference type="EMBL" id="VLTN01000082">
    <property type="protein sequence ID" value="KAA0146628.1"/>
    <property type="molecule type" value="Genomic_DNA"/>
</dbReference>
<feature type="region of interest" description="Disordered" evidence="1">
    <location>
        <begin position="130"/>
        <end position="173"/>
    </location>
</feature>
<protein>
    <submittedName>
        <fullName evidence="2">Uncharacterized protein</fullName>
    </submittedName>
</protein>
<feature type="compositionally biased region" description="Polar residues" evidence="1">
    <location>
        <begin position="90"/>
        <end position="100"/>
    </location>
</feature>
<feature type="region of interest" description="Disordered" evidence="1">
    <location>
        <begin position="88"/>
        <end position="115"/>
    </location>
</feature>
<evidence type="ECO:0000313" key="2">
    <source>
        <dbReference type="EMBL" id="KAA0146628.1"/>
    </source>
</evidence>
<dbReference type="Proteomes" id="UP000323011">
    <property type="component" value="Unassembled WGS sequence"/>
</dbReference>
<accession>A0A5A8C174</accession>
<dbReference type="AlphaFoldDB" id="A0A5A8C174"/>
<keyword evidence="3" id="KW-1185">Reference proteome</keyword>
<evidence type="ECO:0000256" key="1">
    <source>
        <dbReference type="SAM" id="MobiDB-lite"/>
    </source>
</evidence>
<sequence length="308" mass="30674">MANVVLAIVTGHVLKTGPSGILPPIRAELAASARTSQDAPPPMTIHVWGSCHAMPGWAALHAPVELLYFDCSPGARLADDAAAMERRLVSSRSPEGSSDLSAAGPKWRLDTGGSVSTAWFDDPRRLLGRLYGEAPAPPAGPGQAGDAAAAGPPPPGGTASLSAAAGGAGSGGAGTIGEGQGWLRVGAVSHGAVTGPGAAASAPAASGVAGAGHGVAPRVRGVVMGSLRLPSHVVVWSGSLGRVRDAVSSLGYEQVASAPHNPIARLTGADRAADGEEVDETSAEVVLLRHVSWAAWAERWGLPAGLAL</sequence>
<proteinExistence type="predicted"/>
<comment type="caution">
    <text evidence="2">The sequence shown here is derived from an EMBL/GenBank/DDBJ whole genome shotgun (WGS) entry which is preliminary data.</text>
</comment>
<name>A0A5A8C174_CAFRO</name>
<reference evidence="2 3" key="1">
    <citation type="submission" date="2019-07" db="EMBL/GenBank/DDBJ databases">
        <title>Genomes of Cafeteria roenbergensis.</title>
        <authorList>
            <person name="Fischer M.G."/>
            <person name="Hackl T."/>
            <person name="Roman M."/>
        </authorList>
    </citation>
    <scope>NUCLEOTIDE SEQUENCE [LARGE SCALE GENOMIC DNA]</scope>
    <source>
        <strain evidence="2 3">BVI</strain>
    </source>
</reference>
<gene>
    <name evidence="2" type="ORF">FNF29_07961</name>
</gene>
<evidence type="ECO:0000313" key="3">
    <source>
        <dbReference type="Proteomes" id="UP000323011"/>
    </source>
</evidence>